<keyword evidence="3 5" id="KW-0560">Oxidoreductase</keyword>
<dbReference type="PROSITE" id="PS51790">
    <property type="entry name" value="MSRB"/>
    <property type="match status" value="1"/>
</dbReference>
<dbReference type="Pfam" id="PF01641">
    <property type="entry name" value="SelR"/>
    <property type="match status" value="1"/>
</dbReference>
<dbReference type="InterPro" id="IPR028427">
    <property type="entry name" value="Met_Sox_Rdtase_MsrB"/>
</dbReference>
<comment type="similarity">
    <text evidence="1 5">Belongs to the MsrB Met sulfoxide reductase family.</text>
</comment>
<sequence length="145" mass="16454">LATSARLAIKSSIFSRKQLQLLSDLAKRVTQEKETEKPYSQNYTKFIKVNSEYYMCTVCGQKLFENNSKFDSHCGWPAFDSAIEGSITLIEDNTHGMQRTEAVCSKCNAHLGHLFLNEKGPNTQRYCINAVAIGYLENGQMIRFE</sequence>
<evidence type="ECO:0000256" key="1">
    <source>
        <dbReference type="ARBA" id="ARBA00007174"/>
    </source>
</evidence>
<dbReference type="AlphaFoldDB" id="A0A146K4Y4"/>
<evidence type="ECO:0000256" key="2">
    <source>
        <dbReference type="ARBA" id="ARBA00012499"/>
    </source>
</evidence>
<dbReference type="GO" id="GO:0046872">
    <property type="term" value="F:metal ion binding"/>
    <property type="evidence" value="ECO:0007669"/>
    <property type="project" value="UniProtKB-KW"/>
</dbReference>
<name>A0A146K4Y4_9EUKA</name>
<protein>
    <recommendedName>
        <fullName evidence="2 5">Peptide-methionine (R)-S-oxide reductase</fullName>
        <ecNumber evidence="2 5">1.8.4.12</ecNumber>
    </recommendedName>
</protein>
<proteinExistence type="inferred from homology"/>
<organism evidence="7">
    <name type="scientific">Trepomonas sp. PC1</name>
    <dbReference type="NCBI Taxonomy" id="1076344"/>
    <lineage>
        <taxon>Eukaryota</taxon>
        <taxon>Metamonada</taxon>
        <taxon>Diplomonadida</taxon>
        <taxon>Hexamitidae</taxon>
        <taxon>Hexamitinae</taxon>
        <taxon>Trepomonas</taxon>
    </lineage>
</organism>
<dbReference type="InterPro" id="IPR011057">
    <property type="entry name" value="Mss4-like_sf"/>
</dbReference>
<gene>
    <name evidence="7" type="ORF">TPC1_16247</name>
</gene>
<dbReference type="PANTHER" id="PTHR10173:SF52">
    <property type="entry name" value="METHIONINE-R-SULFOXIDE REDUCTASE B1"/>
    <property type="match status" value="1"/>
</dbReference>
<dbReference type="GO" id="GO:0006979">
    <property type="term" value="P:response to oxidative stress"/>
    <property type="evidence" value="ECO:0007669"/>
    <property type="project" value="InterPro"/>
</dbReference>
<dbReference type="GO" id="GO:0005737">
    <property type="term" value="C:cytoplasm"/>
    <property type="evidence" value="ECO:0007669"/>
    <property type="project" value="TreeGrafter"/>
</dbReference>
<evidence type="ECO:0000259" key="6">
    <source>
        <dbReference type="PROSITE" id="PS51790"/>
    </source>
</evidence>
<evidence type="ECO:0000313" key="7">
    <source>
        <dbReference type="EMBL" id="JAP91963.1"/>
    </source>
</evidence>
<feature type="non-terminal residue" evidence="7">
    <location>
        <position position="1"/>
    </location>
</feature>
<reference evidence="7" key="1">
    <citation type="submission" date="2015-07" db="EMBL/GenBank/DDBJ databases">
        <title>Adaptation to a free-living lifestyle via gene acquisitions in the diplomonad Trepomonas sp. PC1.</title>
        <authorList>
            <person name="Xu F."/>
            <person name="Jerlstrom-Hultqvist J."/>
            <person name="Kolisko M."/>
            <person name="Simpson A.G.B."/>
            <person name="Roger A.J."/>
            <person name="Svard S.G."/>
            <person name="Andersson J.O."/>
        </authorList>
    </citation>
    <scope>NUCLEOTIDE SEQUENCE</scope>
    <source>
        <strain evidence="7">PC1</strain>
    </source>
</reference>
<dbReference type="GO" id="GO:0033743">
    <property type="term" value="F:peptide-methionine (R)-S-oxide reductase activity"/>
    <property type="evidence" value="ECO:0007669"/>
    <property type="project" value="UniProtKB-EC"/>
</dbReference>
<comment type="catalytic activity">
    <reaction evidence="4 5">
        <text>L-methionyl-[protein] + [thioredoxin]-disulfide + H2O = L-methionyl-(R)-S-oxide-[protein] + [thioredoxin]-dithiol</text>
        <dbReference type="Rhea" id="RHEA:24164"/>
        <dbReference type="Rhea" id="RHEA-COMP:10698"/>
        <dbReference type="Rhea" id="RHEA-COMP:10700"/>
        <dbReference type="Rhea" id="RHEA-COMP:12313"/>
        <dbReference type="Rhea" id="RHEA-COMP:12314"/>
        <dbReference type="ChEBI" id="CHEBI:15377"/>
        <dbReference type="ChEBI" id="CHEBI:16044"/>
        <dbReference type="ChEBI" id="CHEBI:29950"/>
        <dbReference type="ChEBI" id="CHEBI:45764"/>
        <dbReference type="ChEBI" id="CHEBI:50058"/>
        <dbReference type="EC" id="1.8.4.12"/>
    </reaction>
</comment>
<accession>A0A146K4Y4</accession>
<dbReference type="EMBL" id="GDID01004643">
    <property type="protein sequence ID" value="JAP91963.1"/>
    <property type="molecule type" value="Transcribed_RNA"/>
</dbReference>
<keyword evidence="5" id="KW-0862">Zinc</keyword>
<dbReference type="PANTHER" id="PTHR10173">
    <property type="entry name" value="METHIONINE SULFOXIDE REDUCTASE"/>
    <property type="match status" value="1"/>
</dbReference>
<dbReference type="InterPro" id="IPR002579">
    <property type="entry name" value="Met_Sox_Rdtase_MsrB_dom"/>
</dbReference>
<comment type="cofactor">
    <cofactor evidence="5">
        <name>Zn(2+)</name>
        <dbReference type="ChEBI" id="CHEBI:29105"/>
    </cofactor>
    <text evidence="5">Binds 1 zinc ion per subunit.</text>
</comment>
<feature type="domain" description="MsrB" evidence="6">
    <location>
        <begin position="15"/>
        <end position="138"/>
    </location>
</feature>
<evidence type="ECO:0000256" key="5">
    <source>
        <dbReference type="RuleBase" id="RU365044"/>
    </source>
</evidence>
<evidence type="ECO:0000256" key="3">
    <source>
        <dbReference type="ARBA" id="ARBA00023002"/>
    </source>
</evidence>
<dbReference type="EC" id="1.8.4.12" evidence="2 5"/>
<dbReference type="SUPFAM" id="SSF51316">
    <property type="entry name" value="Mss4-like"/>
    <property type="match status" value="1"/>
</dbReference>
<keyword evidence="5" id="KW-0479">Metal-binding</keyword>
<dbReference type="GO" id="GO:0030091">
    <property type="term" value="P:protein repair"/>
    <property type="evidence" value="ECO:0007669"/>
    <property type="project" value="InterPro"/>
</dbReference>
<evidence type="ECO:0000256" key="4">
    <source>
        <dbReference type="ARBA" id="ARBA00048488"/>
    </source>
</evidence>
<dbReference type="Gene3D" id="2.170.150.20">
    <property type="entry name" value="Peptide methionine sulfoxide reductase"/>
    <property type="match status" value="1"/>
</dbReference>
<dbReference type="NCBIfam" id="TIGR00357">
    <property type="entry name" value="peptide-methionine (R)-S-oxide reductase MsrB"/>
    <property type="match status" value="1"/>
</dbReference>